<protein>
    <submittedName>
        <fullName evidence="2">Ahk1p</fullName>
    </submittedName>
</protein>
<proteinExistence type="predicted"/>
<gene>
    <name evidence="2" type="primary">AHK1</name>
    <name evidence="2" type="ORF">SPAR_D01630</name>
</gene>
<evidence type="ECO:0000256" key="1">
    <source>
        <dbReference type="SAM" id="MobiDB-lite"/>
    </source>
</evidence>
<dbReference type="KEGG" id="spao:SPAR_D01630"/>
<reference evidence="2" key="4">
    <citation type="submission" date="2025-08" db="UniProtKB">
        <authorList>
            <consortium name="RefSeq"/>
        </authorList>
    </citation>
    <scope>IDENTIFICATION</scope>
    <source>
        <strain evidence="2">CBS432</strain>
    </source>
</reference>
<dbReference type="AlphaFoldDB" id="A0A8B8UNG5"/>
<organism evidence="2">
    <name type="scientific">Saccharomyces paradoxus</name>
    <name type="common">Yeast</name>
    <name type="synonym">Saccharomyces douglasii</name>
    <dbReference type="NCBI Taxonomy" id="27291"/>
    <lineage>
        <taxon>Eukaryota</taxon>
        <taxon>Fungi</taxon>
        <taxon>Dikarya</taxon>
        <taxon>Ascomycota</taxon>
        <taxon>Saccharomycotina</taxon>
        <taxon>Saccharomycetes</taxon>
        <taxon>Saccharomycetales</taxon>
        <taxon>Saccharomycetaceae</taxon>
        <taxon>Saccharomyces</taxon>
    </lineage>
</organism>
<dbReference type="InterPro" id="IPR013887">
    <property type="entry name" value="UPF0592"/>
</dbReference>
<feature type="region of interest" description="Disordered" evidence="1">
    <location>
        <begin position="674"/>
        <end position="713"/>
    </location>
</feature>
<evidence type="ECO:0000313" key="2">
    <source>
        <dbReference type="RefSeq" id="XP_033765196.1"/>
    </source>
</evidence>
<feature type="region of interest" description="Disordered" evidence="1">
    <location>
        <begin position="726"/>
        <end position="749"/>
    </location>
</feature>
<dbReference type="OrthoDB" id="296767at2759"/>
<reference evidence="2" key="3">
    <citation type="submission" date="2025-07" db="EMBL/GenBank/DDBJ databases">
        <authorList>
            <consortium name="NCBI Genome Project"/>
        </authorList>
    </citation>
    <scope>NUCLEOTIDE SEQUENCE</scope>
    <source>
        <strain evidence="2">CBS432</strain>
    </source>
</reference>
<dbReference type="Pfam" id="PF08578">
    <property type="entry name" value="DUF1765"/>
    <property type="match status" value="1"/>
</dbReference>
<name>A0A8B8UNG5_SACPA</name>
<dbReference type="RefSeq" id="XP_033765196.1">
    <property type="nucleotide sequence ID" value="XM_033909305.1"/>
</dbReference>
<reference evidence="2" key="2">
    <citation type="submission" date="2020-01" db="EMBL/GenBank/DDBJ databases">
        <title>Population-level Yeast Reference Genomes.</title>
        <authorList>
            <person name="Yue J.-X."/>
        </authorList>
    </citation>
    <scope>NUCLEOTIDE SEQUENCE</scope>
    <source>
        <strain evidence="2">CBS432</strain>
    </source>
</reference>
<accession>A0A8B8UNG5</accession>
<reference evidence="2" key="1">
    <citation type="journal article" date="2017" name="Nat. Genet.">
        <title>Contrasting evolutionary genome dynamics between domesticated and wild yeasts.</title>
        <authorList>
            <person name="Yue J.X."/>
            <person name="Li J."/>
            <person name="Aigrain L."/>
            <person name="Hallin J."/>
            <person name="Persson K."/>
            <person name="Oliver K."/>
            <person name="Bergstrom A."/>
            <person name="Coupland P."/>
            <person name="Warringer J."/>
            <person name="Lagomarsino M.C."/>
            <person name="Fischer G."/>
            <person name="Durbin R."/>
            <person name="Liti G."/>
        </authorList>
    </citation>
    <scope>NUCLEOTIDE SEQUENCE</scope>
    <source>
        <strain evidence="2">CBS432</strain>
    </source>
</reference>
<dbReference type="VEuPathDB" id="FungiDB:SPAR_D01630"/>
<feature type="compositionally biased region" description="Acidic residues" evidence="1">
    <location>
        <begin position="739"/>
        <end position="749"/>
    </location>
</feature>
<dbReference type="GeneID" id="54629410"/>
<sequence>MGPVIHNQLYECGLTPTSQDSVLIDKYETQLFQSLNRFISFINNANQPASTKEKNTKFCKSSSNFLRLKLLTVLRQWCDFSQSNCRLESRDVLTQWWVTLLNFLNSDTSLQIDTALELSLSIELTSVCLECVSKIMTILIILPFHSPRDMEIYSHHLLLTVHCITNKLVLISKNTKKFKRTESDDKCSKNDKKLEYLNKYSSLLRAFIGKLNAYAFFYLPEDLRFDTILLLTVSPQISSNIQACLFSWKKRQYKFTDDQGQMIHAEAFENKDTKFFKIIVSYIKNDFVLMSFYWHYWYIILQFIKFSGPHVSIEKSTLSCIPGSEILLTHVTTRFLNSDLNKFTRIIKQTPNPRITNENVTESHPNFRSLNSNNALITSERINDYVFSNFKTIKLWECLRSLSGCIVKDSHLEYLENMLSLHESLLIDYVSTISAYDYVAANVIYNKVLQFIIFQFESLSSLKFIHWGSWHNGLLSMLRTKNVNCQTVSLLCLFNIWKHVGSEERDEIANTLLNDFWESLTFDNEFPLIRILFMKLLVFKIIPSVQGSNSLRFLPHERIRGLYEELIVNKEKLVEMQKHSSNDIIAHRKTALIFNGNSRLMMIPKKPNTEDHLVYKINHDKNLATERFPSVSSVANTRPNVILKNGKYAYDVLDEMTSKVAFLLAEKKTRLDPKKNHKISDGFEGNQDNEDNDEDSEDSGSHKNKTKESNSSLSATLNSWLSKFSSTSEDSQKKKEQENELGSDFDYDEDMTDFTESLPKRSSSNIEKIFRHGNSSGSMASSNSSIKFSKKRENILIGPPEFRFSNEIKEHNSITTVFKLAFIQTNRKVVERIDLANMKWGTIHGGSKYMKPLPVPKDLIVASAANNENEMRNFAFVRNSDLGFELPVPDFSIFGKCTEDEHDVPKIGSQSVENLKEISEKEMTIWKQIQDMKLKTRMQKICVLIETFNATVREYFEFSNRLEHDSIFIDFEVRKPSSNNSINIKV</sequence>
<feature type="compositionally biased region" description="Acidic residues" evidence="1">
    <location>
        <begin position="687"/>
        <end position="698"/>
    </location>
</feature>